<feature type="binding site" evidence="7">
    <location>
        <position position="139"/>
    </location>
    <ligand>
        <name>Zn(2+)</name>
        <dbReference type="ChEBI" id="CHEBI:29105"/>
        <label>1</label>
    </ligand>
</feature>
<dbReference type="EC" id="3.1.2.6" evidence="7"/>
<evidence type="ECO:0000256" key="3">
    <source>
        <dbReference type="ARBA" id="ARBA00006759"/>
    </source>
</evidence>
<evidence type="ECO:0000259" key="8">
    <source>
        <dbReference type="SMART" id="SM00849"/>
    </source>
</evidence>
<dbReference type="SMART" id="SM00849">
    <property type="entry name" value="Lactamase_B"/>
    <property type="match status" value="1"/>
</dbReference>
<evidence type="ECO:0000256" key="5">
    <source>
        <dbReference type="ARBA" id="ARBA00022801"/>
    </source>
</evidence>
<dbReference type="Gene3D" id="3.60.15.10">
    <property type="entry name" value="Ribonuclease Z/Hydroxyacylglutathione hydrolase-like"/>
    <property type="match status" value="1"/>
</dbReference>
<feature type="binding site" evidence="7">
    <location>
        <position position="115"/>
    </location>
    <ligand>
        <name>Zn(2+)</name>
        <dbReference type="ChEBI" id="CHEBI:29105"/>
        <label>1</label>
    </ligand>
</feature>
<dbReference type="GO" id="GO:0004416">
    <property type="term" value="F:hydroxyacylglutathione hydrolase activity"/>
    <property type="evidence" value="ECO:0007669"/>
    <property type="project" value="UniProtKB-UniRule"/>
</dbReference>
<dbReference type="NCBIfam" id="TIGR03413">
    <property type="entry name" value="GSH_gloB"/>
    <property type="match status" value="1"/>
</dbReference>
<dbReference type="UniPathway" id="UPA00619">
    <property type="reaction ID" value="UER00676"/>
</dbReference>
<dbReference type="PANTHER" id="PTHR43705">
    <property type="entry name" value="HYDROXYACYLGLUTATHIONE HYDROLASE"/>
    <property type="match status" value="1"/>
</dbReference>
<protein>
    <recommendedName>
        <fullName evidence="7">Hydroxyacylglutathione hydrolase</fullName>
        <ecNumber evidence="7">3.1.2.6</ecNumber>
    </recommendedName>
    <alternativeName>
        <fullName evidence="7">Glyoxalase II</fullName>
        <shortName evidence="7">Glx II</shortName>
    </alternativeName>
</protein>
<evidence type="ECO:0000313" key="9">
    <source>
        <dbReference type="EMBL" id="PPC77310.1"/>
    </source>
</evidence>
<name>A0A2S5KRF5_9PROT</name>
<feature type="binding site" evidence="7">
    <location>
        <position position="57"/>
    </location>
    <ligand>
        <name>Zn(2+)</name>
        <dbReference type="ChEBI" id="CHEBI:29105"/>
        <label>1</label>
    </ligand>
</feature>
<comment type="similarity">
    <text evidence="3 7">Belongs to the metallo-beta-lactamase superfamily. Glyoxalase II family.</text>
</comment>
<keyword evidence="6 7" id="KW-0862">Zinc</keyword>
<dbReference type="Proteomes" id="UP000238196">
    <property type="component" value="Unassembled WGS sequence"/>
</dbReference>
<comment type="pathway">
    <text evidence="2 7">Secondary metabolite metabolism; methylglyoxal degradation; (R)-lactate from methylglyoxal: step 2/2.</text>
</comment>
<keyword evidence="4 7" id="KW-0479">Metal-binding</keyword>
<dbReference type="Pfam" id="PF16123">
    <property type="entry name" value="HAGH_C"/>
    <property type="match status" value="1"/>
</dbReference>
<dbReference type="GO" id="GO:0019243">
    <property type="term" value="P:methylglyoxal catabolic process to D-lactate via S-lactoyl-glutathione"/>
    <property type="evidence" value="ECO:0007669"/>
    <property type="project" value="UniProtKB-UniRule"/>
</dbReference>
<gene>
    <name evidence="7 9" type="primary">gloB</name>
    <name evidence="9" type="ORF">C4K68_10575</name>
</gene>
<dbReference type="HAMAP" id="MF_01374">
    <property type="entry name" value="Glyoxalase_2"/>
    <property type="match status" value="1"/>
</dbReference>
<feature type="binding site" evidence="7">
    <location>
        <position position="55"/>
    </location>
    <ligand>
        <name>Zn(2+)</name>
        <dbReference type="ChEBI" id="CHEBI:29105"/>
        <label>1</label>
    </ligand>
</feature>
<dbReference type="InterPro" id="IPR032282">
    <property type="entry name" value="HAGH_C"/>
</dbReference>
<dbReference type="PIRSF" id="PIRSF005457">
    <property type="entry name" value="Glx"/>
    <property type="match status" value="1"/>
</dbReference>
<dbReference type="InterPro" id="IPR036866">
    <property type="entry name" value="RibonucZ/Hydroxyglut_hydro"/>
</dbReference>
<dbReference type="OrthoDB" id="5290637at2"/>
<dbReference type="AlphaFoldDB" id="A0A2S5KRF5"/>
<comment type="subunit">
    <text evidence="7">Monomer.</text>
</comment>
<organism evidence="9 10">
    <name type="scientific">Proteobacteria bacterium 228</name>
    <dbReference type="NCBI Taxonomy" id="2083153"/>
    <lineage>
        <taxon>Bacteria</taxon>
        <taxon>Pseudomonadati</taxon>
        <taxon>Pseudomonadota</taxon>
    </lineage>
</organism>
<comment type="cofactor">
    <cofactor evidence="7">
        <name>Zn(2+)</name>
        <dbReference type="ChEBI" id="CHEBI:29105"/>
    </cofactor>
    <text evidence="7">Binds 2 Zn(2+) ions per subunit.</text>
</comment>
<comment type="caution">
    <text evidence="9">The sequence shown here is derived from an EMBL/GenBank/DDBJ whole genome shotgun (WGS) entry which is preliminary data.</text>
</comment>
<comment type="catalytic activity">
    <reaction evidence="1 7">
        <text>an S-(2-hydroxyacyl)glutathione + H2O = a 2-hydroxy carboxylate + glutathione + H(+)</text>
        <dbReference type="Rhea" id="RHEA:21864"/>
        <dbReference type="ChEBI" id="CHEBI:15377"/>
        <dbReference type="ChEBI" id="CHEBI:15378"/>
        <dbReference type="ChEBI" id="CHEBI:57925"/>
        <dbReference type="ChEBI" id="CHEBI:58896"/>
        <dbReference type="ChEBI" id="CHEBI:71261"/>
        <dbReference type="EC" id="3.1.2.6"/>
    </reaction>
</comment>
<reference evidence="9 10" key="1">
    <citation type="submission" date="2018-02" db="EMBL/GenBank/DDBJ databases">
        <title>novel marine gammaproteobacteria from coastal saline agro ecosystem.</title>
        <authorList>
            <person name="Krishnan R."/>
            <person name="Ramesh Kumar N."/>
        </authorList>
    </citation>
    <scope>NUCLEOTIDE SEQUENCE [LARGE SCALE GENOMIC DNA]</scope>
    <source>
        <strain evidence="9 10">228</strain>
    </source>
</reference>
<comment type="function">
    <text evidence="7">Thiolesterase that catalyzes the hydrolysis of S-D-lactoyl-glutathione to form glutathione and D-lactic acid.</text>
</comment>
<dbReference type="PANTHER" id="PTHR43705:SF1">
    <property type="entry name" value="HYDROXYACYLGLUTATHIONE HYDROLASE GLOB"/>
    <property type="match status" value="1"/>
</dbReference>
<proteinExistence type="inferred from homology"/>
<dbReference type="GO" id="GO:0046872">
    <property type="term" value="F:metal ion binding"/>
    <property type="evidence" value="ECO:0007669"/>
    <property type="project" value="UniProtKB-KW"/>
</dbReference>
<dbReference type="InterPro" id="IPR035680">
    <property type="entry name" value="Clx_II_MBL"/>
</dbReference>
<feature type="binding site" evidence="7">
    <location>
        <position position="139"/>
    </location>
    <ligand>
        <name>Zn(2+)</name>
        <dbReference type="ChEBI" id="CHEBI:29105"/>
        <label>2</label>
    </ligand>
</feature>
<sequence>MPRITPIPAFNDNYIWCWIDEDSHRAAVVDPGDADPVLSFLKQHQLQLDTILVTHHHHDHTGGIERLLQEASPQSSIPVYGPSNSVIRSISEPMHEGESFLLFGRRVQVMTIPGHTLDHIGYFVAASATDQTPFVFCGDTLFRAGCGRLFEGTPEQMLQSLNRLNELPAETLVYCTHEYTLSNLAFAAAVEPHNQAIQEAIKADQHKRQQQLPTLPSTLAEERRINPFMRTEAPAVQAAAGNLEQIDTTNATEVFRVIRDWKNRF</sequence>
<dbReference type="InterPro" id="IPR017782">
    <property type="entry name" value="Hydroxyacylglutathione_Hdrlase"/>
</dbReference>
<evidence type="ECO:0000256" key="2">
    <source>
        <dbReference type="ARBA" id="ARBA00004963"/>
    </source>
</evidence>
<dbReference type="InterPro" id="IPR050110">
    <property type="entry name" value="Glyoxalase_II_hydrolase"/>
</dbReference>
<evidence type="ECO:0000256" key="1">
    <source>
        <dbReference type="ARBA" id="ARBA00001623"/>
    </source>
</evidence>
<evidence type="ECO:0000256" key="7">
    <source>
        <dbReference type="HAMAP-Rule" id="MF_01374"/>
    </source>
</evidence>
<accession>A0A2S5KRF5</accession>
<dbReference type="InterPro" id="IPR001279">
    <property type="entry name" value="Metallo-B-lactamas"/>
</dbReference>
<feature type="binding site" evidence="7">
    <location>
        <position position="177"/>
    </location>
    <ligand>
        <name>Zn(2+)</name>
        <dbReference type="ChEBI" id="CHEBI:29105"/>
        <label>2</label>
    </ligand>
</feature>
<dbReference type="EMBL" id="PRLP01000034">
    <property type="protein sequence ID" value="PPC77310.1"/>
    <property type="molecule type" value="Genomic_DNA"/>
</dbReference>
<evidence type="ECO:0000313" key="10">
    <source>
        <dbReference type="Proteomes" id="UP000238196"/>
    </source>
</evidence>
<feature type="binding site" evidence="7">
    <location>
        <position position="60"/>
    </location>
    <ligand>
        <name>Zn(2+)</name>
        <dbReference type="ChEBI" id="CHEBI:29105"/>
        <label>2</label>
    </ligand>
</feature>
<dbReference type="SUPFAM" id="SSF56281">
    <property type="entry name" value="Metallo-hydrolase/oxidoreductase"/>
    <property type="match status" value="1"/>
</dbReference>
<dbReference type="Pfam" id="PF00753">
    <property type="entry name" value="Lactamase_B"/>
    <property type="match status" value="1"/>
</dbReference>
<feature type="binding site" evidence="7">
    <location>
        <position position="59"/>
    </location>
    <ligand>
        <name>Zn(2+)</name>
        <dbReference type="ChEBI" id="CHEBI:29105"/>
        <label>2</label>
    </ligand>
</feature>
<keyword evidence="5 7" id="KW-0378">Hydrolase</keyword>
<evidence type="ECO:0000256" key="6">
    <source>
        <dbReference type="ARBA" id="ARBA00022833"/>
    </source>
</evidence>
<feature type="domain" description="Metallo-beta-lactamase" evidence="8">
    <location>
        <begin position="14"/>
        <end position="177"/>
    </location>
</feature>
<evidence type="ECO:0000256" key="4">
    <source>
        <dbReference type="ARBA" id="ARBA00022723"/>
    </source>
</evidence>
<dbReference type="CDD" id="cd07723">
    <property type="entry name" value="hydroxyacylglutathione_hydrolase_MBL-fold"/>
    <property type="match status" value="1"/>
</dbReference>